<feature type="transmembrane region" description="Helical" evidence="1">
    <location>
        <begin position="45"/>
        <end position="67"/>
    </location>
</feature>
<keyword evidence="1" id="KW-0812">Transmembrane</keyword>
<dbReference type="EMBL" id="JACYFC010000001">
    <property type="protein sequence ID" value="MBD5769444.1"/>
    <property type="molecule type" value="Genomic_DNA"/>
</dbReference>
<accession>A0ABR8NTR9</accession>
<feature type="transmembrane region" description="Helical" evidence="1">
    <location>
        <begin position="74"/>
        <end position="93"/>
    </location>
</feature>
<proteinExistence type="predicted"/>
<feature type="transmembrane region" description="Helical" evidence="1">
    <location>
        <begin position="12"/>
        <end position="30"/>
    </location>
</feature>
<keyword evidence="1" id="KW-1133">Transmembrane helix</keyword>
<evidence type="ECO:0008006" key="4">
    <source>
        <dbReference type="Google" id="ProtNLM"/>
    </source>
</evidence>
<reference evidence="2 3" key="1">
    <citation type="submission" date="2020-09" db="EMBL/GenBank/DDBJ databases">
        <title>Marinomonas sp. nov., isolated from the cysticercosis algae of Qingdao, China.</title>
        <authorList>
            <person name="Sun X."/>
        </authorList>
    </citation>
    <scope>NUCLEOTIDE SEQUENCE [LARGE SCALE GENOMIC DNA]</scope>
    <source>
        <strain evidence="2 3">SM2066</strain>
    </source>
</reference>
<keyword evidence="1" id="KW-0472">Membrane</keyword>
<evidence type="ECO:0000313" key="3">
    <source>
        <dbReference type="Proteomes" id="UP000604161"/>
    </source>
</evidence>
<evidence type="ECO:0000313" key="2">
    <source>
        <dbReference type="EMBL" id="MBD5769444.1"/>
    </source>
</evidence>
<feature type="transmembrane region" description="Helical" evidence="1">
    <location>
        <begin position="113"/>
        <end position="132"/>
    </location>
</feature>
<comment type="caution">
    <text evidence="2">The sequence shown here is derived from an EMBL/GenBank/DDBJ whole genome shotgun (WGS) entry which is preliminary data.</text>
</comment>
<organism evidence="2 3">
    <name type="scientific">Marinomonas colpomeniae</name>
    <dbReference type="NCBI Taxonomy" id="2774408"/>
    <lineage>
        <taxon>Bacteria</taxon>
        <taxon>Pseudomonadati</taxon>
        <taxon>Pseudomonadota</taxon>
        <taxon>Gammaproteobacteria</taxon>
        <taxon>Oceanospirillales</taxon>
        <taxon>Oceanospirillaceae</taxon>
        <taxon>Marinomonas</taxon>
    </lineage>
</organism>
<dbReference type="RefSeq" id="WP_191592847.1">
    <property type="nucleotide sequence ID" value="NZ_JACYFC010000001.1"/>
</dbReference>
<sequence length="156" mass="17075">MKFQPLKHLPSIFIGFVFVQSLFFKFSGSYETDYIFSTLGDWSGLAWFGTYGAYMVGTGELIATILLFSRWHGLGALFSVGVMSGAIVFHLFTPLGIIMPEFNAAGEIVAYDGGLLFGMACLVWLSAAFLTIRDLKSETGVLNKLFNAVFNKGNAL</sequence>
<dbReference type="Proteomes" id="UP000604161">
    <property type="component" value="Unassembled WGS sequence"/>
</dbReference>
<gene>
    <name evidence="2" type="ORF">IF202_00125</name>
</gene>
<protein>
    <recommendedName>
        <fullName evidence="4">DoxX family protein</fullName>
    </recommendedName>
</protein>
<name>A0ABR8NTR9_9GAMM</name>
<keyword evidence="3" id="KW-1185">Reference proteome</keyword>
<evidence type="ECO:0000256" key="1">
    <source>
        <dbReference type="SAM" id="Phobius"/>
    </source>
</evidence>